<dbReference type="Gene3D" id="1.25.40.10">
    <property type="entry name" value="Tetratricopeptide repeat domain"/>
    <property type="match status" value="1"/>
</dbReference>
<feature type="repeat" description="TPR" evidence="3">
    <location>
        <begin position="32"/>
        <end position="65"/>
    </location>
</feature>
<dbReference type="InterPro" id="IPR013105">
    <property type="entry name" value="TPR_2"/>
</dbReference>
<accession>A0A5C6EPE5</accession>
<evidence type="ECO:0000256" key="2">
    <source>
        <dbReference type="ARBA" id="ARBA00022803"/>
    </source>
</evidence>
<dbReference type="SMART" id="SM00028">
    <property type="entry name" value="TPR"/>
    <property type="match status" value="3"/>
</dbReference>
<dbReference type="InterPro" id="IPR011990">
    <property type="entry name" value="TPR-like_helical_dom_sf"/>
</dbReference>
<evidence type="ECO:0000256" key="3">
    <source>
        <dbReference type="PROSITE-ProRule" id="PRU00339"/>
    </source>
</evidence>
<gene>
    <name evidence="4" type="ORF">Poly51_40310</name>
</gene>
<evidence type="ECO:0000313" key="5">
    <source>
        <dbReference type="Proteomes" id="UP000318288"/>
    </source>
</evidence>
<dbReference type="InterPro" id="IPR019734">
    <property type="entry name" value="TPR_rpt"/>
</dbReference>
<comment type="caution">
    <text evidence="4">The sequence shown here is derived from an EMBL/GenBank/DDBJ whole genome shotgun (WGS) entry which is preliminary data.</text>
</comment>
<feature type="repeat" description="TPR" evidence="3">
    <location>
        <begin position="100"/>
        <end position="133"/>
    </location>
</feature>
<dbReference type="SUPFAM" id="SSF48452">
    <property type="entry name" value="TPR-like"/>
    <property type="match status" value="1"/>
</dbReference>
<dbReference type="Proteomes" id="UP000318288">
    <property type="component" value="Unassembled WGS sequence"/>
</dbReference>
<reference evidence="4 5" key="1">
    <citation type="submission" date="2019-02" db="EMBL/GenBank/DDBJ databases">
        <title>Deep-cultivation of Planctomycetes and their phenomic and genomic characterization uncovers novel biology.</title>
        <authorList>
            <person name="Wiegand S."/>
            <person name="Jogler M."/>
            <person name="Boedeker C."/>
            <person name="Pinto D."/>
            <person name="Vollmers J."/>
            <person name="Rivas-Marin E."/>
            <person name="Kohn T."/>
            <person name="Peeters S.H."/>
            <person name="Heuer A."/>
            <person name="Rast P."/>
            <person name="Oberbeckmann S."/>
            <person name="Bunk B."/>
            <person name="Jeske O."/>
            <person name="Meyerdierks A."/>
            <person name="Storesund J.E."/>
            <person name="Kallscheuer N."/>
            <person name="Luecker S."/>
            <person name="Lage O.M."/>
            <person name="Pohl T."/>
            <person name="Merkel B.J."/>
            <person name="Hornburger P."/>
            <person name="Mueller R.-W."/>
            <person name="Bruemmer F."/>
            <person name="Labrenz M."/>
            <person name="Spormann A.M."/>
            <person name="Op Den Camp H."/>
            <person name="Overmann J."/>
            <person name="Amann R."/>
            <person name="Jetten M.S.M."/>
            <person name="Mascher T."/>
            <person name="Medema M.H."/>
            <person name="Devos D.P."/>
            <person name="Kaster A.-K."/>
            <person name="Ovreas L."/>
            <person name="Rohde M."/>
            <person name="Galperin M.Y."/>
            <person name="Jogler C."/>
        </authorList>
    </citation>
    <scope>NUCLEOTIDE SEQUENCE [LARGE SCALE GENOMIC DNA]</scope>
    <source>
        <strain evidence="4 5">Poly51</strain>
    </source>
</reference>
<dbReference type="Pfam" id="PF07719">
    <property type="entry name" value="TPR_2"/>
    <property type="match status" value="1"/>
</dbReference>
<dbReference type="PROSITE" id="PS50005">
    <property type="entry name" value="TPR"/>
    <property type="match status" value="2"/>
</dbReference>
<organism evidence="4 5">
    <name type="scientific">Rubripirellula tenax</name>
    <dbReference type="NCBI Taxonomy" id="2528015"/>
    <lineage>
        <taxon>Bacteria</taxon>
        <taxon>Pseudomonadati</taxon>
        <taxon>Planctomycetota</taxon>
        <taxon>Planctomycetia</taxon>
        <taxon>Pirellulales</taxon>
        <taxon>Pirellulaceae</taxon>
        <taxon>Rubripirellula</taxon>
    </lineage>
</organism>
<protein>
    <submittedName>
        <fullName evidence="4">Tetratricopeptide repeat protein</fullName>
    </submittedName>
</protein>
<dbReference type="Pfam" id="PF13181">
    <property type="entry name" value="TPR_8"/>
    <property type="match status" value="1"/>
</dbReference>
<keyword evidence="2 3" id="KW-0802">TPR repeat</keyword>
<sequence>MLSDERNARIDHYETLDLDGLLALEPDRPDDVDLLIRIGMRYFKSHDLDNCREYYARALKLDPYDGWSHLYWANLLAGLGCNDDALTHFHYAADFLPDVACPHWCLGDQYRKVDDFDNADFHFKRAVEIDPDDTMACKKLDEWQAENAG</sequence>
<proteinExistence type="predicted"/>
<name>A0A5C6EPE5_9BACT</name>
<evidence type="ECO:0000313" key="4">
    <source>
        <dbReference type="EMBL" id="TWU50738.1"/>
    </source>
</evidence>
<keyword evidence="1" id="KW-0677">Repeat</keyword>
<evidence type="ECO:0000256" key="1">
    <source>
        <dbReference type="ARBA" id="ARBA00022737"/>
    </source>
</evidence>
<keyword evidence="5" id="KW-1185">Reference proteome</keyword>
<dbReference type="AlphaFoldDB" id="A0A5C6EPE5"/>
<dbReference type="EMBL" id="SJPW01000005">
    <property type="protein sequence ID" value="TWU50738.1"/>
    <property type="molecule type" value="Genomic_DNA"/>
</dbReference>